<sequence>MPTFVNSKVFHGIVSCEITDIYVFKSRLLLYFSEYIK</sequence>
<reference evidence="1" key="2">
    <citation type="journal article" date="2015" name="Fish Shellfish Immunol.">
        <title>Early steps in the European eel (Anguilla anguilla)-Vibrio vulnificus interaction in the gills: Role of the RtxA13 toxin.</title>
        <authorList>
            <person name="Callol A."/>
            <person name="Pajuelo D."/>
            <person name="Ebbesson L."/>
            <person name="Teles M."/>
            <person name="MacKenzie S."/>
            <person name="Amaro C."/>
        </authorList>
    </citation>
    <scope>NUCLEOTIDE SEQUENCE</scope>
</reference>
<accession>A0A0E9U5G9</accession>
<evidence type="ECO:0000313" key="1">
    <source>
        <dbReference type="EMBL" id="JAH61066.1"/>
    </source>
</evidence>
<dbReference type="EMBL" id="GBXM01047511">
    <property type="protein sequence ID" value="JAH61066.1"/>
    <property type="molecule type" value="Transcribed_RNA"/>
</dbReference>
<dbReference type="AlphaFoldDB" id="A0A0E9U5G9"/>
<protein>
    <submittedName>
        <fullName evidence="1">Uncharacterized protein</fullName>
    </submittedName>
</protein>
<organism evidence="1">
    <name type="scientific">Anguilla anguilla</name>
    <name type="common">European freshwater eel</name>
    <name type="synonym">Muraena anguilla</name>
    <dbReference type="NCBI Taxonomy" id="7936"/>
    <lineage>
        <taxon>Eukaryota</taxon>
        <taxon>Metazoa</taxon>
        <taxon>Chordata</taxon>
        <taxon>Craniata</taxon>
        <taxon>Vertebrata</taxon>
        <taxon>Euteleostomi</taxon>
        <taxon>Actinopterygii</taxon>
        <taxon>Neopterygii</taxon>
        <taxon>Teleostei</taxon>
        <taxon>Anguilliformes</taxon>
        <taxon>Anguillidae</taxon>
        <taxon>Anguilla</taxon>
    </lineage>
</organism>
<name>A0A0E9U5G9_ANGAN</name>
<proteinExistence type="predicted"/>
<reference evidence="1" key="1">
    <citation type="submission" date="2014-11" db="EMBL/GenBank/DDBJ databases">
        <authorList>
            <person name="Amaro Gonzalez C."/>
        </authorList>
    </citation>
    <scope>NUCLEOTIDE SEQUENCE</scope>
</reference>